<feature type="domain" description="DUF4283" evidence="2">
    <location>
        <begin position="43"/>
        <end position="109"/>
    </location>
</feature>
<evidence type="ECO:0000313" key="3">
    <source>
        <dbReference type="EMBL" id="KAJ9180978.1"/>
    </source>
</evidence>
<feature type="region of interest" description="Disordered" evidence="1">
    <location>
        <begin position="288"/>
        <end position="338"/>
    </location>
</feature>
<name>A0ABQ9MM25_HEVBR</name>
<evidence type="ECO:0000313" key="4">
    <source>
        <dbReference type="Proteomes" id="UP001174677"/>
    </source>
</evidence>
<comment type="caution">
    <text evidence="3">The sequence shown here is derived from an EMBL/GenBank/DDBJ whole genome shotgun (WGS) entry which is preliminary data.</text>
</comment>
<feature type="region of interest" description="Disordered" evidence="1">
    <location>
        <begin position="177"/>
        <end position="196"/>
    </location>
</feature>
<evidence type="ECO:0000256" key="1">
    <source>
        <dbReference type="SAM" id="MobiDB-lite"/>
    </source>
</evidence>
<dbReference type="InterPro" id="IPR040256">
    <property type="entry name" value="At4g02000-like"/>
</dbReference>
<dbReference type="InterPro" id="IPR025558">
    <property type="entry name" value="DUF4283"/>
</dbReference>
<accession>A0ABQ9MM25</accession>
<dbReference type="PANTHER" id="PTHR31286:SF99">
    <property type="entry name" value="DUF4283 DOMAIN-CONTAINING PROTEIN"/>
    <property type="match status" value="1"/>
</dbReference>
<feature type="compositionally biased region" description="Acidic residues" evidence="1">
    <location>
        <begin position="317"/>
        <end position="331"/>
    </location>
</feature>
<gene>
    <name evidence="3" type="ORF">P3X46_009156</name>
</gene>
<dbReference type="PANTHER" id="PTHR31286">
    <property type="entry name" value="GLYCINE-RICH CELL WALL STRUCTURAL PROTEIN 1.8-LIKE"/>
    <property type="match status" value="1"/>
</dbReference>
<dbReference type="Pfam" id="PF14111">
    <property type="entry name" value="DUF4283"/>
    <property type="match status" value="1"/>
</dbReference>
<feature type="compositionally biased region" description="Basic and acidic residues" evidence="1">
    <location>
        <begin position="302"/>
        <end position="316"/>
    </location>
</feature>
<dbReference type="Proteomes" id="UP001174677">
    <property type="component" value="Chromosome 5"/>
</dbReference>
<reference evidence="3" key="1">
    <citation type="journal article" date="2023" name="Plant Biotechnol. J.">
        <title>Chromosome-level wild Hevea brasiliensis genome provides new tools for genomic-assisted breeding and valuable loci to elevate rubber yield.</title>
        <authorList>
            <person name="Cheng H."/>
            <person name="Song X."/>
            <person name="Hu Y."/>
            <person name="Wu T."/>
            <person name="Yang Q."/>
            <person name="An Z."/>
            <person name="Feng S."/>
            <person name="Deng Z."/>
            <person name="Wu W."/>
            <person name="Zeng X."/>
            <person name="Tu M."/>
            <person name="Wang X."/>
            <person name="Huang H."/>
        </authorList>
    </citation>
    <scope>NUCLEOTIDE SEQUENCE</scope>
    <source>
        <strain evidence="3">MT/VB/25A 57/8</strain>
    </source>
</reference>
<sequence length="338" mass="38468">MDVDHEVEELASDLEFDDLDVSVDKSGPFPIVKVSSKLQNNLAKRWRKAVVMRLPGRRVGYKALLNKLDALWKMNDFQLIDLDNDFFVVRFFSKEDFQKVLLEGPWDYGLSDWNVAKIDYNTSDALRGKFACVAVAMNLKDPLVSKLWINGNMQLIEYESLPAVCFSCGRVGHKDNSYPYKEPESRGEEAARKETESSNVGAASLIVETDYGSWMVVTRRARKAQNRNVGIRDNQGSHFHPVTGKNLKGKKALITIEKSNLKENLIPLYNQKDDSLKGFVEYENPEFSQGSDIDVVIEDEEDKKGEDIDEDGKKEDTDEEGVSEFEEEEFNDCNNPEN</sequence>
<organism evidence="3 4">
    <name type="scientific">Hevea brasiliensis</name>
    <name type="common">Para rubber tree</name>
    <name type="synonym">Siphonia brasiliensis</name>
    <dbReference type="NCBI Taxonomy" id="3981"/>
    <lineage>
        <taxon>Eukaryota</taxon>
        <taxon>Viridiplantae</taxon>
        <taxon>Streptophyta</taxon>
        <taxon>Embryophyta</taxon>
        <taxon>Tracheophyta</taxon>
        <taxon>Spermatophyta</taxon>
        <taxon>Magnoliopsida</taxon>
        <taxon>eudicotyledons</taxon>
        <taxon>Gunneridae</taxon>
        <taxon>Pentapetalae</taxon>
        <taxon>rosids</taxon>
        <taxon>fabids</taxon>
        <taxon>Malpighiales</taxon>
        <taxon>Euphorbiaceae</taxon>
        <taxon>Crotonoideae</taxon>
        <taxon>Micrandreae</taxon>
        <taxon>Hevea</taxon>
    </lineage>
</organism>
<dbReference type="EMBL" id="JARPOI010000005">
    <property type="protein sequence ID" value="KAJ9180978.1"/>
    <property type="molecule type" value="Genomic_DNA"/>
</dbReference>
<proteinExistence type="predicted"/>
<keyword evidence="4" id="KW-1185">Reference proteome</keyword>
<evidence type="ECO:0000259" key="2">
    <source>
        <dbReference type="Pfam" id="PF14111"/>
    </source>
</evidence>
<protein>
    <recommendedName>
        <fullName evidence="2">DUF4283 domain-containing protein</fullName>
    </recommendedName>
</protein>